<dbReference type="PROSITE" id="PS50206">
    <property type="entry name" value="RHODANESE_3"/>
    <property type="match status" value="1"/>
</dbReference>
<sequence length="54" mass="6356">MLKKGIFALALFIAMPLYAAEYWIDVRIPEQYQREHIQGAINIPLKRLNLISKR</sequence>
<dbReference type="Proteomes" id="UP000254712">
    <property type="component" value="Unassembled WGS sequence"/>
</dbReference>
<keyword evidence="2" id="KW-0808">Transferase</keyword>
<feature type="domain" description="Rhodanese" evidence="1">
    <location>
        <begin position="17"/>
        <end position="48"/>
    </location>
</feature>
<dbReference type="EC" id="2.8.1.1" evidence="2"/>
<evidence type="ECO:0000313" key="2">
    <source>
        <dbReference type="EMBL" id="SUH37238.1"/>
    </source>
</evidence>
<dbReference type="InterPro" id="IPR036873">
    <property type="entry name" value="Rhodanese-like_dom_sf"/>
</dbReference>
<dbReference type="SUPFAM" id="SSF52821">
    <property type="entry name" value="Rhodanese/Cell cycle control phosphatase"/>
    <property type="match status" value="1"/>
</dbReference>
<dbReference type="EMBL" id="UGXT01000002">
    <property type="protein sequence ID" value="SUH37238.1"/>
    <property type="molecule type" value="Genomic_DNA"/>
</dbReference>
<dbReference type="AlphaFoldDB" id="A0A379WUD3"/>
<dbReference type="InterPro" id="IPR001763">
    <property type="entry name" value="Rhodanese-like_dom"/>
</dbReference>
<dbReference type="CDD" id="cd00158">
    <property type="entry name" value="RHOD"/>
    <property type="match status" value="1"/>
</dbReference>
<proteinExistence type="predicted"/>
<dbReference type="Pfam" id="PF00581">
    <property type="entry name" value="Rhodanese"/>
    <property type="match status" value="1"/>
</dbReference>
<evidence type="ECO:0000259" key="1">
    <source>
        <dbReference type="PROSITE" id="PS50206"/>
    </source>
</evidence>
<gene>
    <name evidence="2" type="primary">pspE</name>
    <name evidence="2" type="ORF">NCTC8261_03529</name>
</gene>
<accession>A0A379WUD3</accession>
<reference evidence="2 3" key="1">
    <citation type="submission" date="2018-06" db="EMBL/GenBank/DDBJ databases">
        <authorList>
            <consortium name="Pathogen Informatics"/>
            <person name="Doyle S."/>
        </authorList>
    </citation>
    <scope>NUCLEOTIDE SEQUENCE [LARGE SCALE GENOMIC DNA]</scope>
    <source>
        <strain evidence="2 3">NCTC8261</strain>
    </source>
</reference>
<evidence type="ECO:0000313" key="3">
    <source>
        <dbReference type="Proteomes" id="UP000254712"/>
    </source>
</evidence>
<protein>
    <submittedName>
        <fullName evidence="2">Thiosulfate:cyanide sulfurtransferase</fullName>
        <ecNumber evidence="2">2.8.1.1</ecNumber>
    </submittedName>
</protein>
<name>A0A379WUD3_SALET</name>
<dbReference type="GO" id="GO:0004792">
    <property type="term" value="F:thiosulfate-cyanide sulfurtransferase activity"/>
    <property type="evidence" value="ECO:0007669"/>
    <property type="project" value="UniProtKB-EC"/>
</dbReference>
<organism evidence="2 3">
    <name type="scientific">Salmonella enterica I</name>
    <dbReference type="NCBI Taxonomy" id="59201"/>
    <lineage>
        <taxon>Bacteria</taxon>
        <taxon>Pseudomonadati</taxon>
        <taxon>Pseudomonadota</taxon>
        <taxon>Gammaproteobacteria</taxon>
        <taxon>Enterobacterales</taxon>
        <taxon>Enterobacteriaceae</taxon>
        <taxon>Salmonella</taxon>
    </lineage>
</organism>
<dbReference type="Gene3D" id="3.40.250.10">
    <property type="entry name" value="Rhodanese-like domain"/>
    <property type="match status" value="1"/>
</dbReference>